<dbReference type="Pfam" id="PF04434">
    <property type="entry name" value="SWIM"/>
    <property type="match status" value="1"/>
</dbReference>
<reference evidence="3 4" key="1">
    <citation type="submission" date="2020-07" db="EMBL/GenBank/DDBJ databases">
        <title>Sequencing the genomes of 1000 actinobacteria strains.</title>
        <authorList>
            <person name="Klenk H.-P."/>
        </authorList>
    </citation>
    <scope>NUCLEOTIDE SEQUENCE [LARGE SCALE GENOMIC DNA]</scope>
    <source>
        <strain evidence="3 4">DSM 103833</strain>
    </source>
</reference>
<dbReference type="AlphaFoldDB" id="A0A853C7A1"/>
<evidence type="ECO:0000259" key="2">
    <source>
        <dbReference type="PROSITE" id="PS50966"/>
    </source>
</evidence>
<proteinExistence type="predicted"/>
<keyword evidence="1" id="KW-0479">Metal-binding</keyword>
<evidence type="ECO:0000256" key="1">
    <source>
        <dbReference type="PROSITE-ProRule" id="PRU00325"/>
    </source>
</evidence>
<evidence type="ECO:0000313" key="3">
    <source>
        <dbReference type="EMBL" id="NYJ03434.1"/>
    </source>
</evidence>
<dbReference type="PANTHER" id="PTHR38133:SF1">
    <property type="entry name" value="SLR1429 PROTEIN"/>
    <property type="match status" value="1"/>
</dbReference>
<keyword evidence="1" id="KW-0863">Zinc-finger</keyword>
<gene>
    <name evidence="3" type="ORF">HNR19_004132</name>
</gene>
<dbReference type="PROSITE" id="PS50966">
    <property type="entry name" value="ZF_SWIM"/>
    <property type="match status" value="1"/>
</dbReference>
<comment type="caution">
    <text evidence="3">The sequence shown here is derived from an EMBL/GenBank/DDBJ whole genome shotgun (WGS) entry which is preliminary data.</text>
</comment>
<organism evidence="3 4">
    <name type="scientific">Nocardioides thalensis</name>
    <dbReference type="NCBI Taxonomy" id="1914755"/>
    <lineage>
        <taxon>Bacteria</taxon>
        <taxon>Bacillati</taxon>
        <taxon>Actinomycetota</taxon>
        <taxon>Actinomycetes</taxon>
        <taxon>Propionibacteriales</taxon>
        <taxon>Nocardioidaceae</taxon>
        <taxon>Nocardioides</taxon>
    </lineage>
</organism>
<evidence type="ECO:0000313" key="4">
    <source>
        <dbReference type="Proteomes" id="UP000530424"/>
    </source>
</evidence>
<dbReference type="InterPro" id="IPR007527">
    <property type="entry name" value="Znf_SWIM"/>
</dbReference>
<dbReference type="GO" id="GO:0008270">
    <property type="term" value="F:zinc ion binding"/>
    <property type="evidence" value="ECO:0007669"/>
    <property type="project" value="UniProtKB-KW"/>
</dbReference>
<dbReference type="EMBL" id="JACCFP010000001">
    <property type="protein sequence ID" value="NYJ03434.1"/>
    <property type="molecule type" value="Genomic_DNA"/>
</dbReference>
<dbReference type="PANTHER" id="PTHR38133">
    <property type="entry name" value="SLR1429 PROTEIN"/>
    <property type="match status" value="1"/>
</dbReference>
<keyword evidence="4" id="KW-1185">Reference proteome</keyword>
<accession>A0A853C7A1</accession>
<dbReference type="RefSeq" id="WP_179669738.1">
    <property type="nucleotide sequence ID" value="NZ_JACCFP010000001.1"/>
</dbReference>
<feature type="domain" description="SWIM-type" evidence="2">
    <location>
        <begin position="124"/>
        <end position="159"/>
    </location>
</feature>
<keyword evidence="1" id="KW-0862">Zinc</keyword>
<sequence>MTAVGAPRRVTHARLAPPRGGVRNWWAKAWQRAVEEAAYGDRDLRRGKAAARRGEVGGISVAPGSLLAAVREGDDAWTVEIAVPVLDDTALKGLVEVVSAEAGRIAALLDGELSHQLVEHADEVGAELLPYGGELSATCTCDHYLDPCPHAIAVLLQVGWLVDADPLVLFAIRGLPRDELVAAVHDRQPGPSGGAQELADDVEVAADAVLRARELLAALEAGADVPDGLL</sequence>
<dbReference type="Proteomes" id="UP000530424">
    <property type="component" value="Unassembled WGS sequence"/>
</dbReference>
<name>A0A853C7A1_9ACTN</name>
<protein>
    <submittedName>
        <fullName evidence="3">Putative Zn finger protein</fullName>
    </submittedName>
</protein>